<keyword evidence="7" id="KW-1185">Reference proteome</keyword>
<evidence type="ECO:0000256" key="1">
    <source>
        <dbReference type="ARBA" id="ARBA00009437"/>
    </source>
</evidence>
<feature type="domain" description="HTH lysR-type" evidence="5">
    <location>
        <begin position="3"/>
        <end position="60"/>
    </location>
</feature>
<evidence type="ECO:0000313" key="7">
    <source>
        <dbReference type="Proteomes" id="UP000657372"/>
    </source>
</evidence>
<evidence type="ECO:0000256" key="4">
    <source>
        <dbReference type="ARBA" id="ARBA00023163"/>
    </source>
</evidence>
<dbReference type="EMBL" id="JADOEL010000020">
    <property type="protein sequence ID" value="MBF8179538.1"/>
    <property type="molecule type" value="Genomic_DNA"/>
</dbReference>
<keyword evidence="2" id="KW-0805">Transcription regulation</keyword>
<sequence>MEWTIDRMKQFVVTAEAGSISAAARRLGKAQSAVSTAIALLEADLGFDLFDRSRRNVQLTPAGEVMLLEARELLRQAEGLDHRAQSFAAGQQAKLTLALDEALPYLAVGALVKEISERFPSLELTQLNGTATEVAEYVEKQRASVAFHFDRGPCSLSFAQKHIGSVAQGIYVSRQHPLTQIKKITQRDLAKHRQLLMHMDDFADPALSPSVWRSDSFYSIAAMVADGIGWAILPLNIAQYEEYRLHLQELPCDEFSLPLLSVRMLWLQGHQPDATTQWVQKRLGELLHTIPSDL</sequence>
<dbReference type="PANTHER" id="PTHR30126">
    <property type="entry name" value="HTH-TYPE TRANSCRIPTIONAL REGULATOR"/>
    <property type="match status" value="1"/>
</dbReference>
<dbReference type="RefSeq" id="WP_175627092.1">
    <property type="nucleotide sequence ID" value="NZ_JADOEL010000020.1"/>
</dbReference>
<keyword evidence="3" id="KW-0238">DNA-binding</keyword>
<organism evidence="6 7">
    <name type="scientific">Herminiimonas contaminans</name>
    <dbReference type="NCBI Taxonomy" id="1111140"/>
    <lineage>
        <taxon>Bacteria</taxon>
        <taxon>Pseudomonadati</taxon>
        <taxon>Pseudomonadota</taxon>
        <taxon>Betaproteobacteria</taxon>
        <taxon>Burkholderiales</taxon>
        <taxon>Oxalobacteraceae</taxon>
        <taxon>Herminiimonas</taxon>
    </lineage>
</organism>
<dbReference type="Gene3D" id="3.40.190.290">
    <property type="match status" value="1"/>
</dbReference>
<dbReference type="InterPro" id="IPR036390">
    <property type="entry name" value="WH_DNA-bd_sf"/>
</dbReference>
<dbReference type="InterPro" id="IPR036388">
    <property type="entry name" value="WH-like_DNA-bd_sf"/>
</dbReference>
<comment type="caution">
    <text evidence="6">The sequence shown here is derived from an EMBL/GenBank/DDBJ whole genome shotgun (WGS) entry which is preliminary data.</text>
</comment>
<dbReference type="Gene3D" id="1.10.10.10">
    <property type="entry name" value="Winged helix-like DNA-binding domain superfamily/Winged helix DNA-binding domain"/>
    <property type="match status" value="1"/>
</dbReference>
<dbReference type="InterPro" id="IPR005119">
    <property type="entry name" value="LysR_subst-bd"/>
</dbReference>
<dbReference type="Pfam" id="PF00126">
    <property type="entry name" value="HTH_1"/>
    <property type="match status" value="1"/>
</dbReference>
<dbReference type="SUPFAM" id="SSF46785">
    <property type="entry name" value="Winged helix' DNA-binding domain"/>
    <property type="match status" value="1"/>
</dbReference>
<proteinExistence type="inferred from homology"/>
<evidence type="ECO:0000256" key="2">
    <source>
        <dbReference type="ARBA" id="ARBA00023015"/>
    </source>
</evidence>
<evidence type="ECO:0000256" key="3">
    <source>
        <dbReference type="ARBA" id="ARBA00023125"/>
    </source>
</evidence>
<keyword evidence="4" id="KW-0804">Transcription</keyword>
<name>A0ABS0EYE2_9BURK</name>
<dbReference type="Pfam" id="PF03466">
    <property type="entry name" value="LysR_substrate"/>
    <property type="match status" value="1"/>
</dbReference>
<dbReference type="InterPro" id="IPR000847">
    <property type="entry name" value="LysR_HTH_N"/>
</dbReference>
<dbReference type="SUPFAM" id="SSF53850">
    <property type="entry name" value="Periplasmic binding protein-like II"/>
    <property type="match status" value="1"/>
</dbReference>
<evidence type="ECO:0000259" key="5">
    <source>
        <dbReference type="PROSITE" id="PS50931"/>
    </source>
</evidence>
<dbReference type="PANTHER" id="PTHR30126:SF91">
    <property type="entry name" value="LYSR FAMILY TRANSCRIPTIONAL REGULATOR"/>
    <property type="match status" value="1"/>
</dbReference>
<comment type="similarity">
    <text evidence="1">Belongs to the LysR transcriptional regulatory family.</text>
</comment>
<dbReference type="PRINTS" id="PR00039">
    <property type="entry name" value="HTHLYSR"/>
</dbReference>
<dbReference type="PROSITE" id="PS50931">
    <property type="entry name" value="HTH_LYSR"/>
    <property type="match status" value="1"/>
</dbReference>
<evidence type="ECO:0000313" key="6">
    <source>
        <dbReference type="EMBL" id="MBF8179538.1"/>
    </source>
</evidence>
<gene>
    <name evidence="6" type="ORF">IXC47_17780</name>
</gene>
<dbReference type="CDD" id="cd05466">
    <property type="entry name" value="PBP2_LTTR_substrate"/>
    <property type="match status" value="1"/>
</dbReference>
<protein>
    <submittedName>
        <fullName evidence="6">LysR family transcriptional regulator</fullName>
    </submittedName>
</protein>
<dbReference type="Proteomes" id="UP000657372">
    <property type="component" value="Unassembled WGS sequence"/>
</dbReference>
<reference evidence="6 7" key="1">
    <citation type="submission" date="2020-11" db="EMBL/GenBank/DDBJ databases">
        <title>WGS of Herminiimonas contaminans strain Marseille-Q4544 isolated from planarians Schmidtea mediterranea.</title>
        <authorList>
            <person name="Kangale L."/>
        </authorList>
    </citation>
    <scope>NUCLEOTIDE SEQUENCE [LARGE SCALE GENOMIC DNA]</scope>
    <source>
        <strain evidence="6 7">Marseille-Q4544</strain>
    </source>
</reference>
<accession>A0ABS0EYE2</accession>